<feature type="region of interest" description="Disordered" evidence="2">
    <location>
        <begin position="295"/>
        <end position="332"/>
    </location>
</feature>
<dbReference type="PROSITE" id="PS50157">
    <property type="entry name" value="ZINC_FINGER_C2H2_2"/>
    <property type="match status" value="1"/>
</dbReference>
<protein>
    <recommendedName>
        <fullName evidence="3">C2H2-type domain-containing protein</fullName>
    </recommendedName>
</protein>
<dbReference type="InterPro" id="IPR013087">
    <property type="entry name" value="Znf_C2H2_type"/>
</dbReference>
<feature type="compositionally biased region" description="Acidic residues" evidence="2">
    <location>
        <begin position="372"/>
        <end position="391"/>
    </location>
</feature>
<proteinExistence type="predicted"/>
<feature type="domain" description="C2H2-type" evidence="3">
    <location>
        <begin position="201"/>
        <end position="224"/>
    </location>
</feature>
<feature type="compositionally biased region" description="Polar residues" evidence="2">
    <location>
        <begin position="310"/>
        <end position="332"/>
    </location>
</feature>
<dbReference type="Proteomes" id="UP000245771">
    <property type="component" value="Unassembled WGS sequence"/>
</dbReference>
<feature type="region of interest" description="Disordered" evidence="2">
    <location>
        <begin position="349"/>
        <end position="432"/>
    </location>
</feature>
<feature type="region of interest" description="Disordered" evidence="2">
    <location>
        <begin position="163"/>
        <end position="197"/>
    </location>
</feature>
<evidence type="ECO:0000259" key="3">
    <source>
        <dbReference type="PROSITE" id="PS50157"/>
    </source>
</evidence>
<feature type="compositionally biased region" description="Basic and acidic residues" evidence="2">
    <location>
        <begin position="358"/>
        <end position="371"/>
    </location>
</feature>
<dbReference type="OrthoDB" id="2152896at2759"/>
<feature type="compositionally biased region" description="Polar residues" evidence="2">
    <location>
        <begin position="37"/>
        <end position="58"/>
    </location>
</feature>
<gene>
    <name evidence="4" type="ORF">FA14DRAFT_156754</name>
</gene>
<keyword evidence="1" id="KW-0862">Zinc</keyword>
<dbReference type="STRING" id="1280837.A0A316VF26"/>
<feature type="compositionally biased region" description="Polar residues" evidence="2">
    <location>
        <begin position="13"/>
        <end position="24"/>
    </location>
</feature>
<dbReference type="PROSITE" id="PS00028">
    <property type="entry name" value="ZINC_FINGER_C2H2_1"/>
    <property type="match status" value="1"/>
</dbReference>
<evidence type="ECO:0000256" key="1">
    <source>
        <dbReference type="PROSITE-ProRule" id="PRU00042"/>
    </source>
</evidence>
<feature type="compositionally biased region" description="Low complexity" evidence="2">
    <location>
        <begin position="392"/>
        <end position="405"/>
    </location>
</feature>
<keyword evidence="5" id="KW-1185">Reference proteome</keyword>
<sequence>MSTGMPMKGFFHSTPSQSPPAATATNINGVSAARSALNGSVTDNGDSTAAASIPSSVPKNGRRRESISSQMRKLVSESPALAAGGGGGGLSFHRSVGNSISPRLSASQKIGDSSALSTSLGSAAEFLSTSAKTVSGANGGNENGVKAERAGHTHFGQECYVPVSPEKAGSNEDSASSTARARRGSFSSVTTDDDKKEGGIHRCEACSKVYRHPSCLIKHRWEHTVYWKEASKFLMSKHQQVQLLEAAAILVGMDTHARSLPEEKALWPAAVSPPASGLLGSDRINFEKLLAQKSARKSQSPMVERKEVDGSSNVENGNGTIAHSMPTHSASLSPLNNFTSLNLGRYSSSRNNDINGFRLDESAERSVREESLESEEDEEDRDFDDMNEGDESMTGSTSISTGSPSREAEERERYGAGAGGDVLAELEMEGVE</sequence>
<feature type="compositionally biased region" description="Low complexity" evidence="2">
    <location>
        <begin position="174"/>
        <end position="188"/>
    </location>
</feature>
<accession>A0A316VF26</accession>
<evidence type="ECO:0000313" key="4">
    <source>
        <dbReference type="EMBL" id="PWN34085.1"/>
    </source>
</evidence>
<evidence type="ECO:0000313" key="5">
    <source>
        <dbReference type="Proteomes" id="UP000245771"/>
    </source>
</evidence>
<dbReference type="GeneID" id="37019632"/>
<dbReference type="GO" id="GO:0008270">
    <property type="term" value="F:zinc ion binding"/>
    <property type="evidence" value="ECO:0007669"/>
    <property type="project" value="UniProtKB-KW"/>
</dbReference>
<name>A0A316VF26_9BASI</name>
<evidence type="ECO:0000256" key="2">
    <source>
        <dbReference type="SAM" id="MobiDB-lite"/>
    </source>
</evidence>
<keyword evidence="1" id="KW-0479">Metal-binding</keyword>
<keyword evidence="1" id="KW-0863">Zinc-finger</keyword>
<dbReference type="EMBL" id="KZ819604">
    <property type="protein sequence ID" value="PWN34085.1"/>
    <property type="molecule type" value="Genomic_DNA"/>
</dbReference>
<dbReference type="RefSeq" id="XP_025354387.1">
    <property type="nucleotide sequence ID" value="XM_025497851.1"/>
</dbReference>
<feature type="region of interest" description="Disordered" evidence="2">
    <location>
        <begin position="37"/>
        <end position="73"/>
    </location>
</feature>
<organism evidence="4 5">
    <name type="scientific">Meira miltonrushii</name>
    <dbReference type="NCBI Taxonomy" id="1280837"/>
    <lineage>
        <taxon>Eukaryota</taxon>
        <taxon>Fungi</taxon>
        <taxon>Dikarya</taxon>
        <taxon>Basidiomycota</taxon>
        <taxon>Ustilaginomycotina</taxon>
        <taxon>Exobasidiomycetes</taxon>
        <taxon>Exobasidiales</taxon>
        <taxon>Brachybasidiaceae</taxon>
        <taxon>Meira</taxon>
    </lineage>
</organism>
<feature type="region of interest" description="Disordered" evidence="2">
    <location>
        <begin position="1"/>
        <end position="24"/>
    </location>
</feature>
<dbReference type="AlphaFoldDB" id="A0A316VF26"/>
<dbReference type="InParanoid" id="A0A316VF26"/>
<reference evidence="4 5" key="1">
    <citation type="journal article" date="2018" name="Mol. Biol. Evol.">
        <title>Broad Genomic Sampling Reveals a Smut Pathogenic Ancestry of the Fungal Clade Ustilaginomycotina.</title>
        <authorList>
            <person name="Kijpornyongpan T."/>
            <person name="Mondo S.J."/>
            <person name="Barry K."/>
            <person name="Sandor L."/>
            <person name="Lee J."/>
            <person name="Lipzen A."/>
            <person name="Pangilinan J."/>
            <person name="LaButti K."/>
            <person name="Hainaut M."/>
            <person name="Henrissat B."/>
            <person name="Grigoriev I.V."/>
            <person name="Spatafora J.W."/>
            <person name="Aime M.C."/>
        </authorList>
    </citation>
    <scope>NUCLEOTIDE SEQUENCE [LARGE SCALE GENOMIC DNA]</scope>
    <source>
        <strain evidence="4 5">MCA 3882</strain>
    </source>
</reference>